<reference evidence="3 4" key="1">
    <citation type="submission" date="2020-04" db="EMBL/GenBank/DDBJ databases">
        <authorList>
            <person name="Hitch T.C.A."/>
            <person name="Wylensek D."/>
            <person name="Clavel T."/>
        </authorList>
    </citation>
    <scope>NUCLEOTIDE SEQUENCE [LARGE SCALE GENOMIC DNA]</scope>
    <source>
        <strain evidence="3 4">WCA-130-P53-4B</strain>
    </source>
</reference>
<accession>A0A848D480</accession>
<dbReference type="InterPro" id="IPR013974">
    <property type="entry name" value="SAF"/>
</dbReference>
<dbReference type="Proteomes" id="UP000583419">
    <property type="component" value="Unassembled WGS sequence"/>
</dbReference>
<organism evidence="3 4">
    <name type="scientific">Bifidobacterium boum</name>
    <dbReference type="NCBI Taxonomy" id="78343"/>
    <lineage>
        <taxon>Bacteria</taxon>
        <taxon>Bacillati</taxon>
        <taxon>Actinomycetota</taxon>
        <taxon>Actinomycetes</taxon>
        <taxon>Bifidobacteriales</taxon>
        <taxon>Bifidobacteriaceae</taxon>
        <taxon>Bifidobacterium</taxon>
    </lineage>
</organism>
<dbReference type="Pfam" id="PF08666">
    <property type="entry name" value="SAF"/>
    <property type="match status" value="1"/>
</dbReference>
<gene>
    <name evidence="3" type="ORF">HF843_03815</name>
</gene>
<feature type="region of interest" description="Disordered" evidence="1">
    <location>
        <begin position="157"/>
        <end position="190"/>
    </location>
</feature>
<evidence type="ECO:0000256" key="1">
    <source>
        <dbReference type="SAM" id="MobiDB-lite"/>
    </source>
</evidence>
<evidence type="ECO:0000313" key="4">
    <source>
        <dbReference type="Proteomes" id="UP000583419"/>
    </source>
</evidence>
<feature type="compositionally biased region" description="Polar residues" evidence="1">
    <location>
        <begin position="180"/>
        <end position="190"/>
    </location>
</feature>
<dbReference type="EMBL" id="JABAGJ010000004">
    <property type="protein sequence ID" value="NMF02309.1"/>
    <property type="molecule type" value="Genomic_DNA"/>
</dbReference>
<dbReference type="RefSeq" id="WP_168973451.1">
    <property type="nucleotide sequence ID" value="NZ_JABAGJ010000004.1"/>
</dbReference>
<feature type="compositionally biased region" description="Low complexity" evidence="1">
    <location>
        <begin position="163"/>
        <end position="175"/>
    </location>
</feature>
<sequence>MRQHESSSPSHRPHLGLAQRRRIAIMRRVARTLLIAIAVFSILQCVTATIATQPMLSTTGDITRGQRLTANDVTVITVPAHTSFANAPTEPKHIESRIALVDMPAGTLVLPSHIRGTPVAPEGTTVIETRLASKPEGVDAGDEIDLIIGQACASIMPDTSDASETPETPESSETPDGQHPQDTAPTTPSRQCTIATQATLIAFSQRADGTTADSASIAMRPEEALTIMSLPDSLPVIATRR</sequence>
<dbReference type="CDD" id="cd11614">
    <property type="entry name" value="SAF_CpaB_FlgA_like"/>
    <property type="match status" value="1"/>
</dbReference>
<protein>
    <recommendedName>
        <fullName evidence="2">SAF domain-containing protein</fullName>
    </recommendedName>
</protein>
<proteinExistence type="predicted"/>
<evidence type="ECO:0000313" key="3">
    <source>
        <dbReference type="EMBL" id="NMF02309.1"/>
    </source>
</evidence>
<dbReference type="AlphaFoldDB" id="A0A848D480"/>
<name>A0A848D480_9BIFI</name>
<evidence type="ECO:0000259" key="2">
    <source>
        <dbReference type="Pfam" id="PF08666"/>
    </source>
</evidence>
<feature type="domain" description="SAF" evidence="2">
    <location>
        <begin position="61"/>
        <end position="115"/>
    </location>
</feature>
<comment type="caution">
    <text evidence="3">The sequence shown here is derived from an EMBL/GenBank/DDBJ whole genome shotgun (WGS) entry which is preliminary data.</text>
</comment>